<organism evidence="2 3">
    <name type="scientific">Poseidonibacter parvus</name>
    <dbReference type="NCBI Taxonomy" id="1850254"/>
    <lineage>
        <taxon>Bacteria</taxon>
        <taxon>Pseudomonadati</taxon>
        <taxon>Campylobacterota</taxon>
        <taxon>Epsilonproteobacteria</taxon>
        <taxon>Campylobacterales</taxon>
        <taxon>Arcobacteraceae</taxon>
        <taxon>Poseidonibacter</taxon>
    </lineage>
</organism>
<keyword evidence="1" id="KW-0472">Membrane</keyword>
<dbReference type="Proteomes" id="UP000186074">
    <property type="component" value="Chromosome"/>
</dbReference>
<evidence type="ECO:0000256" key="1">
    <source>
        <dbReference type="SAM" id="Phobius"/>
    </source>
</evidence>
<accession>A0A1P8KJ17</accession>
<name>A0A1P8KJ17_9BACT</name>
<protein>
    <submittedName>
        <fullName evidence="2">Uncharacterized protein</fullName>
    </submittedName>
</protein>
<keyword evidence="1" id="KW-1133">Transmembrane helix</keyword>
<dbReference type="EMBL" id="CP019070">
    <property type="protein sequence ID" value="APW64551.1"/>
    <property type="molecule type" value="Genomic_DNA"/>
</dbReference>
<feature type="transmembrane region" description="Helical" evidence="1">
    <location>
        <begin position="6"/>
        <end position="21"/>
    </location>
</feature>
<gene>
    <name evidence="2" type="ORF">LPB137_01190</name>
</gene>
<evidence type="ECO:0000313" key="3">
    <source>
        <dbReference type="Proteomes" id="UP000186074"/>
    </source>
</evidence>
<keyword evidence="1" id="KW-0812">Transmembrane</keyword>
<dbReference type="KEGG" id="alp:LPB137_01190"/>
<dbReference type="RefSeq" id="WP_076083286.1">
    <property type="nucleotide sequence ID" value="NZ_CP019070.1"/>
</dbReference>
<dbReference type="AlphaFoldDB" id="A0A1P8KJ17"/>
<dbReference type="STRING" id="1850254.LPB137_01190"/>
<dbReference type="OrthoDB" id="5348308at2"/>
<keyword evidence="3" id="KW-1185">Reference proteome</keyword>
<sequence length="97" mass="11267">MSLDLLIPFGILLILVVYLIYSRSKFEKEIVEVYEEKLQEWKKHATTSKEKEEKPVKKLAGLVFKTGYKVSVELTDESARGMLEKGKFEISEIKKDK</sequence>
<evidence type="ECO:0000313" key="2">
    <source>
        <dbReference type="EMBL" id="APW64551.1"/>
    </source>
</evidence>
<proteinExistence type="predicted"/>
<reference evidence="2 3" key="1">
    <citation type="submission" date="2017-01" db="EMBL/GenBank/DDBJ databases">
        <title>Genome sequencing of Arcobacter sp. LPB0137.</title>
        <authorList>
            <person name="Lee G.-W."/>
            <person name="Yi H."/>
        </authorList>
    </citation>
    <scope>NUCLEOTIDE SEQUENCE [LARGE SCALE GENOMIC DNA]</scope>
    <source>
        <strain evidence="2 3">LPB0137</strain>
    </source>
</reference>